<gene>
    <name evidence="1" type="ORF">CRV04_02820</name>
</gene>
<reference evidence="1 2" key="1">
    <citation type="submission" date="2017-10" db="EMBL/GenBank/DDBJ databases">
        <title>Genomics of the genus Arcobacter.</title>
        <authorList>
            <person name="Perez-Cataluna A."/>
            <person name="Figueras M.J."/>
        </authorList>
    </citation>
    <scope>NUCLEOTIDE SEQUENCE [LARGE SCALE GENOMIC DNA]</scope>
    <source>
        <strain evidence="1 2">CECT 8987</strain>
    </source>
</reference>
<evidence type="ECO:0000313" key="2">
    <source>
        <dbReference type="Proteomes" id="UP000290657"/>
    </source>
</evidence>
<evidence type="ECO:0000313" key="1">
    <source>
        <dbReference type="EMBL" id="RXJ59966.1"/>
    </source>
</evidence>
<dbReference type="Proteomes" id="UP000290657">
    <property type="component" value="Unassembled WGS sequence"/>
</dbReference>
<dbReference type="InterPro" id="IPR011990">
    <property type="entry name" value="TPR-like_helical_dom_sf"/>
</dbReference>
<dbReference type="SUPFAM" id="SSF48452">
    <property type="entry name" value="TPR-like"/>
    <property type="match status" value="1"/>
</dbReference>
<organism evidence="1 2">
    <name type="scientific">Candidatus Marinarcus aquaticus</name>
    <dbReference type="NCBI Taxonomy" id="2044504"/>
    <lineage>
        <taxon>Bacteria</taxon>
        <taxon>Pseudomonadati</taxon>
        <taxon>Campylobacterota</taxon>
        <taxon>Epsilonproteobacteria</taxon>
        <taxon>Campylobacterales</taxon>
        <taxon>Arcobacteraceae</taxon>
        <taxon>Candidatus Marinarcus</taxon>
    </lineage>
</organism>
<dbReference type="AlphaFoldDB" id="A0A4Q0XRK7"/>
<sequence>MYALEYTRQSNYEKSRDIYIKLFDETNKSEYLLKALRFSIQLKDFELVKELCEENMQITQNEYEDMYRIYIVALINLEEFDKALIEAKKLLKAHNNILNYELIGNVYYMKKEFYEAAEYLESAYSVNHNPSTLLSLVNILYSFINEKEKAISYLETHIRLQGCSIEVCTKLLAIYQEEQNMDGAISILKKTYNTFKAQENFNGMIKVYKLLIAYLEKKDINEAIAFLEKNHIDDLKLIDLYKRANRMDEALTLVKKVYKLNKNIDLLAQIAILEFESAKDKRKVLKSVIKKFEDVLVILDNHVYQNYLGYLLIDYNINVKKGLSLVEQALKKAPNNLAYIDSLAWGLYKQKRCKEAKKHMKHIVDTIGLQDDEIKHHWKKIQECGK</sequence>
<dbReference type="SUPFAM" id="SSF81901">
    <property type="entry name" value="HCP-like"/>
    <property type="match status" value="1"/>
</dbReference>
<keyword evidence="2" id="KW-1185">Reference proteome</keyword>
<protein>
    <submittedName>
        <fullName evidence="1">Uncharacterized protein</fullName>
    </submittedName>
</protein>
<dbReference type="EMBL" id="PDKN01000002">
    <property type="protein sequence ID" value="RXJ59966.1"/>
    <property type="molecule type" value="Genomic_DNA"/>
</dbReference>
<dbReference type="Gene3D" id="1.25.40.10">
    <property type="entry name" value="Tetratricopeptide repeat domain"/>
    <property type="match status" value="3"/>
</dbReference>
<accession>A0A4Q0XRK7</accession>
<name>A0A4Q0XRK7_9BACT</name>
<proteinExistence type="predicted"/>
<comment type="caution">
    <text evidence="1">The sequence shown here is derived from an EMBL/GenBank/DDBJ whole genome shotgun (WGS) entry which is preliminary data.</text>
</comment>